<dbReference type="InterPro" id="IPR015424">
    <property type="entry name" value="PyrdxlP-dep_Trfase"/>
</dbReference>
<dbReference type="InterPro" id="IPR045088">
    <property type="entry name" value="ALAT1/2-like"/>
</dbReference>
<dbReference type="FunFam" id="3.40.640.10:FF:000129">
    <property type="entry name" value="Alanine aminotransferase 2"/>
    <property type="match status" value="1"/>
</dbReference>
<proteinExistence type="inferred from homology"/>
<dbReference type="GO" id="GO:0004021">
    <property type="term" value="F:L-alanine:2-oxoglutarate aminotransferase activity"/>
    <property type="evidence" value="ECO:0007669"/>
    <property type="project" value="UniProtKB-EC"/>
</dbReference>
<reference evidence="12" key="1">
    <citation type="submission" date="2025-08" db="UniProtKB">
        <authorList>
            <consortium name="RefSeq"/>
        </authorList>
    </citation>
    <scope>IDENTIFICATION</scope>
</reference>
<dbReference type="AlphaFoldDB" id="A0A6J2V4K3"/>
<dbReference type="GeneID" id="115810125"/>
<evidence type="ECO:0000256" key="7">
    <source>
        <dbReference type="ARBA" id="ARBA00025785"/>
    </source>
</evidence>
<dbReference type="PANTHER" id="PTHR11751">
    <property type="entry name" value="ALANINE AMINOTRANSFERASE"/>
    <property type="match status" value="1"/>
</dbReference>
<dbReference type="PANTHER" id="PTHR11751:SF469">
    <property type="entry name" value="ALANINE TRANSAMINASE"/>
    <property type="match status" value="1"/>
</dbReference>
<organism evidence="11 12">
    <name type="scientific">Chanos chanos</name>
    <name type="common">Milkfish</name>
    <name type="synonym">Mugil chanos</name>
    <dbReference type="NCBI Taxonomy" id="29144"/>
    <lineage>
        <taxon>Eukaryota</taxon>
        <taxon>Metazoa</taxon>
        <taxon>Chordata</taxon>
        <taxon>Craniata</taxon>
        <taxon>Vertebrata</taxon>
        <taxon>Euteleostomi</taxon>
        <taxon>Actinopterygii</taxon>
        <taxon>Neopterygii</taxon>
        <taxon>Teleostei</taxon>
        <taxon>Ostariophysi</taxon>
        <taxon>Gonorynchiformes</taxon>
        <taxon>Chanidae</taxon>
        <taxon>Chanos</taxon>
    </lineage>
</organism>
<dbReference type="InterPro" id="IPR015421">
    <property type="entry name" value="PyrdxlP-dep_Trfase_major"/>
</dbReference>
<comment type="cofactor">
    <cofactor evidence="1">
        <name>pyridoxal 5'-phosphate</name>
        <dbReference type="ChEBI" id="CHEBI:597326"/>
    </cofactor>
</comment>
<dbReference type="EC" id="2.6.1.2" evidence="8"/>
<dbReference type="InParanoid" id="A0A6J2V4K3"/>
<evidence type="ECO:0000313" key="12">
    <source>
        <dbReference type="RefSeq" id="XP_030627910.1"/>
    </source>
</evidence>
<comment type="pathway">
    <text evidence="6">Amino-acid degradation; L-alanine degradation via transaminase pathway; pyruvate from L-alanine: step 1/1.</text>
</comment>
<dbReference type="Proteomes" id="UP000504632">
    <property type="component" value="Chromosome 4"/>
</dbReference>
<dbReference type="GO" id="GO:0030170">
    <property type="term" value="F:pyridoxal phosphate binding"/>
    <property type="evidence" value="ECO:0007669"/>
    <property type="project" value="InterPro"/>
</dbReference>
<dbReference type="Gene3D" id="3.40.640.10">
    <property type="entry name" value="Type I PLP-dependent aspartate aminotransferase-like (Major domain)"/>
    <property type="match status" value="1"/>
</dbReference>
<name>A0A6J2V4K3_CHACN</name>
<comment type="subunit">
    <text evidence="2">Homodimer.</text>
</comment>
<dbReference type="CDD" id="cd00609">
    <property type="entry name" value="AAT_like"/>
    <property type="match status" value="1"/>
</dbReference>
<evidence type="ECO:0000256" key="9">
    <source>
        <dbReference type="ARBA" id="ARBA00047412"/>
    </source>
</evidence>
<dbReference type="InterPro" id="IPR004839">
    <property type="entry name" value="Aminotransferase_I/II_large"/>
</dbReference>
<gene>
    <name evidence="12" type="primary">gptl</name>
</gene>
<dbReference type="RefSeq" id="XP_030627910.1">
    <property type="nucleotide sequence ID" value="XM_030772050.1"/>
</dbReference>
<keyword evidence="5" id="KW-0663">Pyridoxal phosphate</keyword>
<evidence type="ECO:0000313" key="11">
    <source>
        <dbReference type="Proteomes" id="UP000504632"/>
    </source>
</evidence>
<keyword evidence="4" id="KW-0808">Transferase</keyword>
<evidence type="ECO:0000256" key="3">
    <source>
        <dbReference type="ARBA" id="ARBA00022576"/>
    </source>
</evidence>
<accession>A0A6J2V4K3</accession>
<dbReference type="GO" id="GO:0042853">
    <property type="term" value="P:L-alanine catabolic process"/>
    <property type="evidence" value="ECO:0007669"/>
    <property type="project" value="UniProtKB-UniPathway"/>
</dbReference>
<evidence type="ECO:0000256" key="5">
    <source>
        <dbReference type="ARBA" id="ARBA00022898"/>
    </source>
</evidence>
<dbReference type="InterPro" id="IPR015422">
    <property type="entry name" value="PyrdxlP-dep_Trfase_small"/>
</dbReference>
<evidence type="ECO:0000256" key="4">
    <source>
        <dbReference type="ARBA" id="ARBA00022679"/>
    </source>
</evidence>
<dbReference type="Gene3D" id="3.90.1150.10">
    <property type="entry name" value="Aspartate Aminotransferase, domain 1"/>
    <property type="match status" value="1"/>
</dbReference>
<protein>
    <recommendedName>
        <fullName evidence="8">alanine transaminase</fullName>
        <ecNumber evidence="8">2.6.1.2</ecNumber>
    </recommendedName>
</protein>
<feature type="domain" description="Aminotransferase class I/classII large" evidence="10">
    <location>
        <begin position="84"/>
        <end position="457"/>
    </location>
</feature>
<evidence type="ECO:0000256" key="6">
    <source>
        <dbReference type="ARBA" id="ARBA00025708"/>
    </source>
</evidence>
<comment type="catalytic activity">
    <reaction evidence="9">
        <text>L-alanine + 2-oxoglutarate = pyruvate + L-glutamate</text>
        <dbReference type="Rhea" id="RHEA:19453"/>
        <dbReference type="ChEBI" id="CHEBI:15361"/>
        <dbReference type="ChEBI" id="CHEBI:16810"/>
        <dbReference type="ChEBI" id="CHEBI:29985"/>
        <dbReference type="ChEBI" id="CHEBI:57972"/>
        <dbReference type="EC" id="2.6.1.2"/>
    </reaction>
</comment>
<dbReference type="Pfam" id="PF00155">
    <property type="entry name" value="Aminotran_1_2"/>
    <property type="match status" value="1"/>
</dbReference>
<evidence type="ECO:0000256" key="2">
    <source>
        <dbReference type="ARBA" id="ARBA00011738"/>
    </source>
</evidence>
<evidence type="ECO:0000256" key="1">
    <source>
        <dbReference type="ARBA" id="ARBA00001933"/>
    </source>
</evidence>
<keyword evidence="11" id="KW-1185">Reference proteome</keyword>
<dbReference type="SUPFAM" id="SSF53383">
    <property type="entry name" value="PLP-dependent transferases"/>
    <property type="match status" value="1"/>
</dbReference>
<evidence type="ECO:0000256" key="8">
    <source>
        <dbReference type="ARBA" id="ARBA00026106"/>
    </source>
</evidence>
<keyword evidence="3 12" id="KW-0032">Aminotransferase</keyword>
<dbReference type="OrthoDB" id="1732682at2759"/>
<dbReference type="CTD" id="100537633"/>
<comment type="similarity">
    <text evidence="7">Belongs to the class-I pyridoxal-phosphate-dependent aminotransferase family. Alanine aminotransferase subfamily.</text>
</comment>
<dbReference type="UniPathway" id="UPA00528">
    <property type="reaction ID" value="UER00586"/>
</dbReference>
<dbReference type="Gene3D" id="1.10.287.1970">
    <property type="match status" value="1"/>
</dbReference>
<sequence>MSVLREIKQSAEEEVQRHLDIIRRQILKGVTRPYNEVIDLSSGDNHAAGIKPITFVRQVLAGCLYPDVLLGDTLPVDAQLRVKRLLEQCAGGSVGSYTDSSGMAHVQRNVANFISRRDGGLPADPNHVFIASGSQRAIMAILKLLPQGEGTSQTGIMVPTPCPHTLPHLLKAAGLVTVPYQLTEEMDWKVDLLQLHKVIQASRGHCSPRALFISNPGNPTGHIQSRRSIEQIICFAAEHKLLLLVDEKYQESVFGEGSEFVSYKKVLAEIGPPYSLTVELASFHSLSNGIMGECGLRAGYVELVNFDHTVLPFVETLLCRDISTPVLGQIALDIMVGPPLPGDPSYNLYTQEVESRRATLECNMDKAVDCLNTLPGFRCHPVKAGLFIYPHLTLPNAVLTQAQHLGVEAGLLYCGSLLEEEGLCVGVCECVCESSRQGSCWHIRMCVLMPSDVLEDVLCRLRSFHIRFLRGY</sequence>
<evidence type="ECO:0000259" key="10">
    <source>
        <dbReference type="Pfam" id="PF00155"/>
    </source>
</evidence>